<name>A0ACB7S240_HYAAI</name>
<organism evidence="1 2">
    <name type="scientific">Hyalomma asiaticum</name>
    <name type="common">Tick</name>
    <dbReference type="NCBI Taxonomy" id="266040"/>
    <lineage>
        <taxon>Eukaryota</taxon>
        <taxon>Metazoa</taxon>
        <taxon>Ecdysozoa</taxon>
        <taxon>Arthropoda</taxon>
        <taxon>Chelicerata</taxon>
        <taxon>Arachnida</taxon>
        <taxon>Acari</taxon>
        <taxon>Parasitiformes</taxon>
        <taxon>Ixodida</taxon>
        <taxon>Ixodoidea</taxon>
        <taxon>Ixodidae</taxon>
        <taxon>Hyalomminae</taxon>
        <taxon>Hyalomma</taxon>
    </lineage>
</organism>
<keyword evidence="2" id="KW-1185">Reference proteome</keyword>
<reference evidence="1" key="1">
    <citation type="submission" date="2020-05" db="EMBL/GenBank/DDBJ databases">
        <title>Large-scale comparative analyses of tick genomes elucidate their genetic diversity and vector capacities.</title>
        <authorList>
            <person name="Jia N."/>
            <person name="Wang J."/>
            <person name="Shi W."/>
            <person name="Du L."/>
            <person name="Sun Y."/>
            <person name="Zhan W."/>
            <person name="Jiang J."/>
            <person name="Wang Q."/>
            <person name="Zhang B."/>
            <person name="Ji P."/>
            <person name="Sakyi L.B."/>
            <person name="Cui X."/>
            <person name="Yuan T."/>
            <person name="Jiang B."/>
            <person name="Yang W."/>
            <person name="Lam T.T.-Y."/>
            <person name="Chang Q."/>
            <person name="Ding S."/>
            <person name="Wang X."/>
            <person name="Zhu J."/>
            <person name="Ruan X."/>
            <person name="Zhao L."/>
            <person name="Wei J."/>
            <person name="Que T."/>
            <person name="Du C."/>
            <person name="Cheng J."/>
            <person name="Dai P."/>
            <person name="Han X."/>
            <person name="Huang E."/>
            <person name="Gao Y."/>
            <person name="Liu J."/>
            <person name="Shao H."/>
            <person name="Ye R."/>
            <person name="Li L."/>
            <person name="Wei W."/>
            <person name="Wang X."/>
            <person name="Wang C."/>
            <person name="Yang T."/>
            <person name="Huo Q."/>
            <person name="Li W."/>
            <person name="Guo W."/>
            <person name="Chen H."/>
            <person name="Zhou L."/>
            <person name="Ni X."/>
            <person name="Tian J."/>
            <person name="Zhou Y."/>
            <person name="Sheng Y."/>
            <person name="Liu T."/>
            <person name="Pan Y."/>
            <person name="Xia L."/>
            <person name="Li J."/>
            <person name="Zhao F."/>
            <person name="Cao W."/>
        </authorList>
    </citation>
    <scope>NUCLEOTIDE SEQUENCE</scope>
    <source>
        <strain evidence="1">Hyas-2018</strain>
    </source>
</reference>
<dbReference type="EMBL" id="CM023486">
    <property type="protein sequence ID" value="KAH6928963.1"/>
    <property type="molecule type" value="Genomic_DNA"/>
</dbReference>
<gene>
    <name evidence="1" type="ORF">HPB50_022323</name>
</gene>
<evidence type="ECO:0000313" key="1">
    <source>
        <dbReference type="EMBL" id="KAH6928963.1"/>
    </source>
</evidence>
<comment type="caution">
    <text evidence="1">The sequence shown here is derived from an EMBL/GenBank/DDBJ whole genome shotgun (WGS) entry which is preliminary data.</text>
</comment>
<proteinExistence type="predicted"/>
<dbReference type="Proteomes" id="UP000821845">
    <property type="component" value="Chromosome 6"/>
</dbReference>
<protein>
    <submittedName>
        <fullName evidence="1">Uncharacterized protein</fullName>
    </submittedName>
</protein>
<evidence type="ECO:0000313" key="2">
    <source>
        <dbReference type="Proteomes" id="UP000821845"/>
    </source>
</evidence>
<accession>A0ACB7S240</accession>
<sequence>MQTWESSSASPKVGDNGSAAATPPISTPEPLISRVHTPRADHGRRSGKRQSATSSARAAAPVAVGHIGQPWTATKTLAAGRHSGPLGLGLAPRAPSGSCCHQRSAPLLPKLTFLRSPSLAQRRSCKTGGKSPWKNSLRRRLSSSSTLPSQDRRATSPD</sequence>